<dbReference type="EMBL" id="KZ293455">
    <property type="protein sequence ID" value="PBK63901.1"/>
    <property type="molecule type" value="Genomic_DNA"/>
</dbReference>
<reference evidence="2" key="1">
    <citation type="journal article" date="2017" name="Nat. Ecol. Evol.">
        <title>Genome expansion and lineage-specific genetic innovations in the forest pathogenic fungi Armillaria.</title>
        <authorList>
            <person name="Sipos G."/>
            <person name="Prasanna A.N."/>
            <person name="Walter M.C."/>
            <person name="O'Connor E."/>
            <person name="Balint B."/>
            <person name="Krizsan K."/>
            <person name="Kiss B."/>
            <person name="Hess J."/>
            <person name="Varga T."/>
            <person name="Slot J."/>
            <person name="Riley R."/>
            <person name="Boka B."/>
            <person name="Rigling D."/>
            <person name="Barry K."/>
            <person name="Lee J."/>
            <person name="Mihaltcheva S."/>
            <person name="LaButti K."/>
            <person name="Lipzen A."/>
            <person name="Waldron R."/>
            <person name="Moloney N.M."/>
            <person name="Sperisen C."/>
            <person name="Kredics L."/>
            <person name="Vagvoelgyi C."/>
            <person name="Patrignani A."/>
            <person name="Fitzpatrick D."/>
            <person name="Nagy I."/>
            <person name="Doyle S."/>
            <person name="Anderson J.B."/>
            <person name="Grigoriev I.V."/>
            <person name="Gueldener U."/>
            <person name="Muensterkoetter M."/>
            <person name="Nagy L.G."/>
        </authorList>
    </citation>
    <scope>NUCLEOTIDE SEQUENCE [LARGE SCALE GENOMIC DNA]</scope>
    <source>
        <strain evidence="2">28-4</strain>
    </source>
</reference>
<proteinExistence type="predicted"/>
<dbReference type="Proteomes" id="UP000218334">
    <property type="component" value="Unassembled WGS sequence"/>
</dbReference>
<keyword evidence="2" id="KW-1185">Reference proteome</keyword>
<protein>
    <submittedName>
        <fullName evidence="1">Uncharacterized protein</fullName>
    </submittedName>
</protein>
<accession>A0A2H3AZ13</accession>
<gene>
    <name evidence="1" type="ORF">ARMSODRAFT_1023547</name>
</gene>
<sequence length="79" mass="8461">MVIGGAFTLAVASTGTLSADVQIRRLRSYIRSLTVYESAPIVLGFPIPAQNWTPLMSNLSQRVSGFKPSIGNLTAEHGK</sequence>
<name>A0A2H3AZ13_9AGAR</name>
<organism evidence="1 2">
    <name type="scientific">Armillaria solidipes</name>
    <dbReference type="NCBI Taxonomy" id="1076256"/>
    <lineage>
        <taxon>Eukaryota</taxon>
        <taxon>Fungi</taxon>
        <taxon>Dikarya</taxon>
        <taxon>Basidiomycota</taxon>
        <taxon>Agaricomycotina</taxon>
        <taxon>Agaricomycetes</taxon>
        <taxon>Agaricomycetidae</taxon>
        <taxon>Agaricales</taxon>
        <taxon>Marasmiineae</taxon>
        <taxon>Physalacriaceae</taxon>
        <taxon>Armillaria</taxon>
    </lineage>
</organism>
<evidence type="ECO:0000313" key="1">
    <source>
        <dbReference type="EMBL" id="PBK63901.1"/>
    </source>
</evidence>
<evidence type="ECO:0000313" key="2">
    <source>
        <dbReference type="Proteomes" id="UP000218334"/>
    </source>
</evidence>
<dbReference type="AlphaFoldDB" id="A0A2H3AZ13"/>